<evidence type="ECO:0000313" key="1">
    <source>
        <dbReference type="Proteomes" id="UP000694864"/>
    </source>
</evidence>
<accession>A0ABM0UAD8</accession>
<name>A0ABM0UAD8_CAMSA</name>
<sequence length="174" mass="18688">MEQQQFLQVTSRLSVSRLNHFLNLTNAWSVNTFHHDNGDIIEHHMQWVPGLVLPVIGVAAFEDGVEGDGAAFEGDGAAFEEDGVGNDVEGDVEDLGEVVNSLPALPEIEIVAVAPLNLNAPLMALQNPLLAPAVNEDAPHGFEDGAAGQNAVVQNAEDGAEILERPLKRRRRSI</sequence>
<gene>
    <name evidence="2" type="primary">LOC104721885</name>
</gene>
<proteinExistence type="predicted"/>
<reference evidence="2" key="2">
    <citation type="submission" date="2025-08" db="UniProtKB">
        <authorList>
            <consortium name="RefSeq"/>
        </authorList>
    </citation>
    <scope>IDENTIFICATION</scope>
    <source>
        <tissue evidence="2">Leaf</tissue>
    </source>
</reference>
<evidence type="ECO:0000313" key="2">
    <source>
        <dbReference type="RefSeq" id="XP_010438268.1"/>
    </source>
</evidence>
<dbReference type="Proteomes" id="UP000694864">
    <property type="component" value="Chromosome 2"/>
</dbReference>
<dbReference type="RefSeq" id="XP_010438268.1">
    <property type="nucleotide sequence ID" value="XM_010439966.2"/>
</dbReference>
<keyword evidence="1" id="KW-1185">Reference proteome</keyword>
<reference evidence="1" key="1">
    <citation type="journal article" date="2014" name="Nat. Commun.">
        <title>The emerging biofuel crop Camelina sativa retains a highly undifferentiated hexaploid genome structure.</title>
        <authorList>
            <person name="Kagale S."/>
            <person name="Koh C."/>
            <person name="Nixon J."/>
            <person name="Bollina V."/>
            <person name="Clarke W.E."/>
            <person name="Tuteja R."/>
            <person name="Spillane C."/>
            <person name="Robinson S.J."/>
            <person name="Links M.G."/>
            <person name="Clarke C."/>
            <person name="Higgins E.E."/>
            <person name="Huebert T."/>
            <person name="Sharpe A.G."/>
            <person name="Parkin I.A."/>
        </authorList>
    </citation>
    <scope>NUCLEOTIDE SEQUENCE [LARGE SCALE GENOMIC DNA]</scope>
    <source>
        <strain evidence="1">cv. DH55</strain>
    </source>
</reference>
<organism evidence="1 2">
    <name type="scientific">Camelina sativa</name>
    <name type="common">False flax</name>
    <name type="synonym">Myagrum sativum</name>
    <dbReference type="NCBI Taxonomy" id="90675"/>
    <lineage>
        <taxon>Eukaryota</taxon>
        <taxon>Viridiplantae</taxon>
        <taxon>Streptophyta</taxon>
        <taxon>Embryophyta</taxon>
        <taxon>Tracheophyta</taxon>
        <taxon>Spermatophyta</taxon>
        <taxon>Magnoliopsida</taxon>
        <taxon>eudicotyledons</taxon>
        <taxon>Gunneridae</taxon>
        <taxon>Pentapetalae</taxon>
        <taxon>rosids</taxon>
        <taxon>malvids</taxon>
        <taxon>Brassicales</taxon>
        <taxon>Brassicaceae</taxon>
        <taxon>Camelineae</taxon>
        <taxon>Camelina</taxon>
    </lineage>
</organism>
<dbReference type="GeneID" id="104721885"/>
<protein>
    <submittedName>
        <fullName evidence="2">Uncharacterized protein LOC104721885</fullName>
    </submittedName>
</protein>